<organism evidence="5 6">
    <name type="scientific">Viridibacterium curvum</name>
    <dbReference type="NCBI Taxonomy" id="1101404"/>
    <lineage>
        <taxon>Bacteria</taxon>
        <taxon>Pseudomonadati</taxon>
        <taxon>Pseudomonadota</taxon>
        <taxon>Betaproteobacteria</taxon>
        <taxon>Rhodocyclales</taxon>
        <taxon>Rhodocyclaceae</taxon>
        <taxon>Viridibacterium</taxon>
    </lineage>
</organism>
<feature type="signal peptide" evidence="2">
    <location>
        <begin position="1"/>
        <end position="26"/>
    </location>
</feature>
<keyword evidence="6" id="KW-1185">Reference proteome</keyword>
<dbReference type="Proteomes" id="UP001500547">
    <property type="component" value="Unassembled WGS sequence"/>
</dbReference>
<comment type="subcellular location">
    <subcellularLocation>
        <location evidence="1">Cell envelope</location>
    </subcellularLocation>
</comment>
<reference evidence="6" key="1">
    <citation type="journal article" date="2019" name="Int. J. Syst. Evol. Microbiol.">
        <title>The Global Catalogue of Microorganisms (GCM) 10K type strain sequencing project: providing services to taxonomists for standard genome sequencing and annotation.</title>
        <authorList>
            <consortium name="The Broad Institute Genomics Platform"/>
            <consortium name="The Broad Institute Genome Sequencing Center for Infectious Disease"/>
            <person name="Wu L."/>
            <person name="Ma J."/>
        </authorList>
    </citation>
    <scope>NUCLEOTIDE SEQUENCE [LARGE SCALE GENOMIC DNA]</scope>
    <source>
        <strain evidence="6">JCM 18715</strain>
    </source>
</reference>
<dbReference type="PANTHER" id="PTHR38045:SF1">
    <property type="entry name" value="HEPARINASE II_III-LIKE PROTEIN"/>
    <property type="match status" value="1"/>
</dbReference>
<dbReference type="Gene3D" id="1.50.10.100">
    <property type="entry name" value="Chondroitin AC/alginate lyase"/>
    <property type="match status" value="1"/>
</dbReference>
<evidence type="ECO:0000259" key="3">
    <source>
        <dbReference type="Pfam" id="PF07940"/>
    </source>
</evidence>
<dbReference type="Gene3D" id="2.70.98.70">
    <property type="match status" value="1"/>
</dbReference>
<dbReference type="EMBL" id="BAABLD010000011">
    <property type="protein sequence ID" value="GAA5169094.1"/>
    <property type="molecule type" value="Genomic_DNA"/>
</dbReference>
<evidence type="ECO:0000259" key="4">
    <source>
        <dbReference type="Pfam" id="PF16332"/>
    </source>
</evidence>
<dbReference type="Pfam" id="PF07940">
    <property type="entry name" value="Hepar_II_III_C"/>
    <property type="match status" value="1"/>
</dbReference>
<accession>A0ABP9QXN6</accession>
<feature type="domain" description="Heparinase II/III-like C-terminal" evidence="3">
    <location>
        <begin position="401"/>
        <end position="635"/>
    </location>
</feature>
<evidence type="ECO:0000313" key="5">
    <source>
        <dbReference type="EMBL" id="GAA5169094.1"/>
    </source>
</evidence>
<dbReference type="PANTHER" id="PTHR38045">
    <property type="entry name" value="CHROMOSOME 1, WHOLE GENOME SHOTGUN SEQUENCE"/>
    <property type="match status" value="1"/>
</dbReference>
<comment type="caution">
    <text evidence="5">The sequence shown here is derived from an EMBL/GenBank/DDBJ whole genome shotgun (WGS) entry which is preliminary data.</text>
</comment>
<dbReference type="InterPro" id="IPR008929">
    <property type="entry name" value="Chondroitin_lyas"/>
</dbReference>
<feature type="domain" description="Heparinase II N-terminal" evidence="4">
    <location>
        <begin position="38"/>
        <end position="362"/>
    </location>
</feature>
<keyword evidence="2" id="KW-0732">Signal</keyword>
<evidence type="ECO:0000256" key="2">
    <source>
        <dbReference type="SAM" id="SignalP"/>
    </source>
</evidence>
<dbReference type="InterPro" id="IPR012480">
    <property type="entry name" value="Hepar_II_III_C"/>
</dbReference>
<protein>
    <recommendedName>
        <fullName evidence="7">DUF4962 domain-containing protein</fullName>
    </recommendedName>
</protein>
<evidence type="ECO:0000313" key="6">
    <source>
        <dbReference type="Proteomes" id="UP001500547"/>
    </source>
</evidence>
<dbReference type="RefSeq" id="WP_345533930.1">
    <property type="nucleotide sequence ID" value="NZ_BAABLD010000011.1"/>
</dbReference>
<dbReference type="SUPFAM" id="SSF48230">
    <property type="entry name" value="Chondroitin AC/alginate lyase"/>
    <property type="match status" value="1"/>
</dbReference>
<proteinExistence type="predicted"/>
<name>A0ABP9QXN6_9RHOO</name>
<evidence type="ECO:0000256" key="1">
    <source>
        <dbReference type="ARBA" id="ARBA00004196"/>
    </source>
</evidence>
<gene>
    <name evidence="5" type="ORF">GCM10025770_30210</name>
</gene>
<evidence type="ECO:0008006" key="7">
    <source>
        <dbReference type="Google" id="ProtNLM"/>
    </source>
</evidence>
<dbReference type="Pfam" id="PF16332">
    <property type="entry name" value="DUF4962"/>
    <property type="match status" value="1"/>
</dbReference>
<feature type="chain" id="PRO_5045355783" description="DUF4962 domain-containing protein" evidence="2">
    <location>
        <begin position="27"/>
        <end position="811"/>
    </location>
</feature>
<dbReference type="InterPro" id="IPR032518">
    <property type="entry name" value="HepII_N"/>
</dbReference>
<sequence length="811" mass="91336">MHLLRIPFAGKLAALLLTFCCLSAQAADDRSIVEQRIQAMNGKLANEHPRLLIRPADIPALRKSLLETLPAQPDTAALAKLALAPLDNKPLPPQPLAVSNGTDEGSKAWREGYQTASDTGNQAWRYALGWQLKNDAQYGREAARWLLHLASWKIDREVLRTNDELFIQHLRPMIFAYDWAYDALTPEERTTVRTALEARLKLLAEHIQPKFSLTQPTSPDNSLSHPMRFISTLGLGGLALYHDTPAAPGWVAWAYEYYNRQFPVWGGDAGGWAEGLNYWATGMTQHMRFLEAMQLQGFDEPLARPFFRNTPWFATYFQMPYGGSSFGDLTNIMAPTPSMALLLEKFALLQQDPYLLQAGRLFSSKLPTAFNYYDYGAIDALLHLFRRGQSKLVEAELYQLPRARLFDDIGWVAMHGKLGDKATDVMMGFKSSPFGSASHSFADQNSFVINAFGEPLAISSGYREYYDSPHHKGWTRTTAAKNAILVGGEGQPIKQASAKGRIARFLAGDQATYVLGDAREAYAGKLSQALRHVLFVDKRYWVMLDELAADEARNFQWLLHAREKMQIDESRNFVQIAKGAARLDVYFLSPALGQLAFRQTNQFAVPVANGYEKRMPDEWHMTAETKKEARSQSILSVLFPRRDGYTGDEASVRALPARSGFAAAVTHDAGVDRIYIARDKDRSIRADGINADARAAWLGERGEDTRLLLVDVRRFNEKKVFFEASKTLSMEGYFNWSVFNVRFLEPPPEGTTIQFRIGLPPRTLTGVPKNDWIYDEDNKTLDIKLRPSTSLLRIVPARPFDEEENPNPLLR</sequence>